<dbReference type="GeneID" id="5709509"/>
<dbReference type="RefSeq" id="WP_012185555.1">
    <property type="nucleotide sequence ID" value="NC_009954.1"/>
</dbReference>
<evidence type="ECO:0000256" key="1">
    <source>
        <dbReference type="SAM" id="Phobius"/>
    </source>
</evidence>
<dbReference type="eggNOG" id="arCOG05757">
    <property type="taxonomic scope" value="Archaea"/>
</dbReference>
<evidence type="ECO:0000313" key="3">
    <source>
        <dbReference type="Proteomes" id="UP000001137"/>
    </source>
</evidence>
<dbReference type="AlphaFoldDB" id="A8MBZ2"/>
<reference evidence="2 3" key="1">
    <citation type="submission" date="2007-10" db="EMBL/GenBank/DDBJ databases">
        <title>Complete sequence of Caldivirga maquilingensis IC-167.</title>
        <authorList>
            <consortium name="US DOE Joint Genome Institute"/>
            <person name="Copeland A."/>
            <person name="Lucas S."/>
            <person name="Lapidus A."/>
            <person name="Barry K."/>
            <person name="Glavina del Rio T."/>
            <person name="Dalin E."/>
            <person name="Tice H."/>
            <person name="Pitluck S."/>
            <person name="Saunders E."/>
            <person name="Brettin T."/>
            <person name="Bruce D."/>
            <person name="Detter J.C."/>
            <person name="Han C."/>
            <person name="Schmutz J."/>
            <person name="Larimer F."/>
            <person name="Land M."/>
            <person name="Hauser L."/>
            <person name="Kyrpides N."/>
            <person name="Ivanova N."/>
            <person name="Biddle J.F."/>
            <person name="Zhang Z."/>
            <person name="Fitz-Gibbon S.T."/>
            <person name="Lowe T.M."/>
            <person name="Saltikov C."/>
            <person name="House C.H."/>
            <person name="Richardson P."/>
        </authorList>
    </citation>
    <scope>NUCLEOTIDE SEQUENCE [LARGE SCALE GENOMIC DNA]</scope>
    <source>
        <strain evidence="3">ATCC 700844 / DSM 13496 / JCM 10307 / IC-167</strain>
    </source>
</reference>
<feature type="transmembrane region" description="Helical" evidence="1">
    <location>
        <begin position="116"/>
        <end position="139"/>
    </location>
</feature>
<feature type="transmembrane region" description="Helical" evidence="1">
    <location>
        <begin position="6"/>
        <end position="23"/>
    </location>
</feature>
<protein>
    <submittedName>
        <fullName evidence="2">Uncharacterized protein</fullName>
    </submittedName>
</protein>
<sequence length="255" mass="27986">MQGEAELSVAYLVVASIIAYILLSRLLWRGKRDWVFIGIGYMILALVFQYLAQQAPFIVLLLGHLRDIMKFNELVSSIIKSNIFLVSIYVGSLAGVFQEVARYFAVKDRAVEASLYIGYGFALIDIAVAVIDILVISIIPSSLNPSASAPITMVGVISLVGLLLQPLVSFLFHPGASMMLRGMQASEHGLRGLAVTITAHVYMDSFNAYLNSAVLYGIINSYSAVLELSLVYFASIIIVPVLIFIYGLRILMRIN</sequence>
<dbReference type="STRING" id="397948.Cmaq_0490"/>
<dbReference type="HOGENOM" id="CLU_1025347_0_0_2"/>
<proteinExistence type="predicted"/>
<feature type="transmembrane region" description="Helical" evidence="1">
    <location>
        <begin position="231"/>
        <end position="252"/>
    </location>
</feature>
<dbReference type="OrthoDB" id="86194at2157"/>
<dbReference type="EMBL" id="CP000852">
    <property type="protein sequence ID" value="ABW01335.1"/>
    <property type="molecule type" value="Genomic_DNA"/>
</dbReference>
<dbReference type="KEGG" id="cma:Cmaq_0490"/>
<accession>A8MBZ2</accession>
<organism evidence="2 3">
    <name type="scientific">Caldivirga maquilingensis (strain ATCC 700844 / DSM 13496 / JCM 10307 / IC-167)</name>
    <dbReference type="NCBI Taxonomy" id="397948"/>
    <lineage>
        <taxon>Archaea</taxon>
        <taxon>Thermoproteota</taxon>
        <taxon>Thermoprotei</taxon>
        <taxon>Thermoproteales</taxon>
        <taxon>Thermoproteaceae</taxon>
        <taxon>Caldivirga</taxon>
    </lineage>
</organism>
<feature type="transmembrane region" description="Helical" evidence="1">
    <location>
        <begin position="151"/>
        <end position="172"/>
    </location>
</feature>
<name>A8MBZ2_CALMQ</name>
<keyword evidence="1" id="KW-1133">Transmembrane helix</keyword>
<dbReference type="Proteomes" id="UP000001137">
    <property type="component" value="Chromosome"/>
</dbReference>
<keyword evidence="1" id="KW-0812">Transmembrane</keyword>
<feature type="transmembrane region" description="Helical" evidence="1">
    <location>
        <begin position="83"/>
        <end position="104"/>
    </location>
</feature>
<feature type="transmembrane region" description="Helical" evidence="1">
    <location>
        <begin position="35"/>
        <end position="63"/>
    </location>
</feature>
<keyword evidence="1" id="KW-0472">Membrane</keyword>
<keyword evidence="3" id="KW-1185">Reference proteome</keyword>
<feature type="transmembrane region" description="Helical" evidence="1">
    <location>
        <begin position="193"/>
        <end position="219"/>
    </location>
</feature>
<gene>
    <name evidence="2" type="ordered locus">Cmaq_0490</name>
</gene>
<evidence type="ECO:0000313" key="2">
    <source>
        <dbReference type="EMBL" id="ABW01335.1"/>
    </source>
</evidence>